<proteinExistence type="predicted"/>
<dbReference type="Proteomes" id="UP000294641">
    <property type="component" value="Unassembled WGS sequence"/>
</dbReference>
<sequence>MPIYHKLVRDRILDILESKNLTYSAKVLSDANFEQAIKAKFNEEIIEYQQTDSTEDALEELVDLLELVYAAASIHNTTPQQLELLRQDKVQRKGAFENRHYLIEVED</sequence>
<dbReference type="RefSeq" id="WP_109348221.1">
    <property type="nucleotide sequence ID" value="NZ_BJUE01000016.1"/>
</dbReference>
<evidence type="ECO:0000313" key="3">
    <source>
        <dbReference type="Proteomes" id="UP000254330"/>
    </source>
</evidence>
<dbReference type="OrthoDB" id="9813491at2"/>
<dbReference type="Proteomes" id="UP000254330">
    <property type="component" value="Unassembled WGS sequence"/>
</dbReference>
<dbReference type="CDD" id="cd11532">
    <property type="entry name" value="NTP-PPase_COG4997"/>
    <property type="match status" value="1"/>
</dbReference>
<dbReference type="InterPro" id="IPR038735">
    <property type="entry name" value="MSMEG_1276-like_NTP-PPase_dom"/>
</dbReference>
<protein>
    <submittedName>
        <fullName evidence="2">House-cleaning noncanonical NTP pyrophosphatase (MazG superfamily)</fullName>
    </submittedName>
</protein>
<gene>
    <name evidence="2" type="ORF">DFR61_10124</name>
    <name evidence="1" type="ORF">NCTC10597_01921</name>
</gene>
<evidence type="ECO:0000313" key="2">
    <source>
        <dbReference type="EMBL" id="TDR44188.1"/>
    </source>
</evidence>
<dbReference type="EMBL" id="SNZG01000001">
    <property type="protein sequence ID" value="TDR44188.1"/>
    <property type="molecule type" value="Genomic_DNA"/>
</dbReference>
<evidence type="ECO:0000313" key="1">
    <source>
        <dbReference type="EMBL" id="STX10206.1"/>
    </source>
</evidence>
<accession>A0A2U3AHC7</accession>
<evidence type="ECO:0000313" key="4">
    <source>
        <dbReference type="Proteomes" id="UP000294641"/>
    </source>
</evidence>
<reference evidence="2 4" key="2">
    <citation type="submission" date="2019-03" db="EMBL/GenBank/DDBJ databases">
        <title>Genomic Encyclopedia of Type Strains, Phase IV (KMG-IV): sequencing the most valuable type-strain genomes for metagenomic binning, comparative biology and taxonomic classification.</title>
        <authorList>
            <person name="Goeker M."/>
        </authorList>
    </citation>
    <scope>NUCLEOTIDE SEQUENCE [LARGE SCALE GENOMIC DNA]</scope>
    <source>
        <strain evidence="2 4">DSM 20580</strain>
    </source>
</reference>
<dbReference type="EMBL" id="UGNP01000001">
    <property type="protein sequence ID" value="STX10206.1"/>
    <property type="molecule type" value="Genomic_DNA"/>
</dbReference>
<comment type="caution">
    <text evidence="1">The sequence shown here is derived from an EMBL/GenBank/DDBJ whole genome shotgun (WGS) entry which is preliminary data.</text>
</comment>
<dbReference type="AlphaFoldDB" id="A0A2U3AHC7"/>
<organism evidence="1 3">
    <name type="scientific">Kurthia zopfii</name>
    <dbReference type="NCBI Taxonomy" id="1650"/>
    <lineage>
        <taxon>Bacteria</taxon>
        <taxon>Bacillati</taxon>
        <taxon>Bacillota</taxon>
        <taxon>Bacilli</taxon>
        <taxon>Bacillales</taxon>
        <taxon>Caryophanaceae</taxon>
        <taxon>Kurthia</taxon>
    </lineage>
</organism>
<keyword evidence="4" id="KW-1185">Reference proteome</keyword>
<name>A0A2U3AHC7_9BACL</name>
<reference evidence="1 3" key="1">
    <citation type="submission" date="2018-06" db="EMBL/GenBank/DDBJ databases">
        <authorList>
            <consortium name="Pathogen Informatics"/>
            <person name="Doyle S."/>
        </authorList>
    </citation>
    <scope>NUCLEOTIDE SEQUENCE [LARGE SCALE GENOMIC DNA]</scope>
    <source>
        <strain evidence="1 3">NCTC10597</strain>
    </source>
</reference>